<keyword evidence="1" id="KW-1133">Transmembrane helix</keyword>
<gene>
    <name evidence="2" type="ORF">K0625_10675</name>
</gene>
<dbReference type="RefSeq" id="WP_181950469.1">
    <property type="nucleotide sequence ID" value="NZ_JAHZST010000006.1"/>
</dbReference>
<evidence type="ECO:0000256" key="1">
    <source>
        <dbReference type="SAM" id="Phobius"/>
    </source>
</evidence>
<keyword evidence="1" id="KW-0812">Transmembrane</keyword>
<dbReference type="Proteomes" id="UP001195963">
    <property type="component" value="Unassembled WGS sequence"/>
</dbReference>
<protein>
    <submittedName>
        <fullName evidence="2">Uncharacterized protein</fullName>
    </submittedName>
</protein>
<reference evidence="2 3" key="1">
    <citation type="submission" date="2021-07" db="EMBL/GenBank/DDBJ databases">
        <title>Shewanella sp. nov, isolated from SCS.</title>
        <authorList>
            <person name="Cao W.R."/>
        </authorList>
    </citation>
    <scope>NUCLEOTIDE SEQUENCE [LARGE SCALE GENOMIC DNA]</scope>
    <source>
        <strain evidence="2 3">NR704-98</strain>
    </source>
</reference>
<sequence length="55" mass="6210">MEFLLFCLIFFTAYLVAFKPHKQRMADICLCASIGMSILIWVIATWGMLVPAGNL</sequence>
<feature type="transmembrane region" description="Helical" evidence="1">
    <location>
        <begin position="25"/>
        <end position="49"/>
    </location>
</feature>
<evidence type="ECO:0000313" key="3">
    <source>
        <dbReference type="Proteomes" id="UP001195963"/>
    </source>
</evidence>
<evidence type="ECO:0000313" key="2">
    <source>
        <dbReference type="EMBL" id="MBW8184140.1"/>
    </source>
</evidence>
<comment type="caution">
    <text evidence="2">The sequence shown here is derived from an EMBL/GenBank/DDBJ whole genome shotgun (WGS) entry which is preliminary data.</text>
</comment>
<dbReference type="EMBL" id="JAHZST010000006">
    <property type="protein sequence ID" value="MBW8184140.1"/>
    <property type="molecule type" value="Genomic_DNA"/>
</dbReference>
<name>A0ABS7E3C8_9GAMM</name>
<accession>A0ABS7E3C8</accession>
<organism evidence="2 3">
    <name type="scientific">Shewanella nanhaiensis</name>
    <dbReference type="NCBI Taxonomy" id="2864872"/>
    <lineage>
        <taxon>Bacteria</taxon>
        <taxon>Pseudomonadati</taxon>
        <taxon>Pseudomonadota</taxon>
        <taxon>Gammaproteobacteria</taxon>
        <taxon>Alteromonadales</taxon>
        <taxon>Shewanellaceae</taxon>
        <taxon>Shewanella</taxon>
    </lineage>
</organism>
<proteinExistence type="predicted"/>
<keyword evidence="3" id="KW-1185">Reference proteome</keyword>
<keyword evidence="1" id="KW-0472">Membrane</keyword>